<keyword evidence="5" id="KW-1185">Reference proteome</keyword>
<comment type="caution">
    <text evidence="4">The sequence shown here is derived from an EMBL/GenBank/DDBJ whole genome shotgun (WGS) entry which is preliminary data.</text>
</comment>
<sequence>MLRRRPRPVLVSTCLLGLVLVGACEGKPAAGGAGGGAASKPGGPAPVLAVGAPAPAFAGTTLRGEPLSLADLRGRVVLLNIWATWCEPCREELPELQALYTRHEARGLTVLGVSTDAARDFKTLRNMVSGFGLTYPVIHDEPNRIGAPFQIIGYPASFVIDRAGTLRWRRDGMIPTGDPDLARVLEAALAEPAPAQ</sequence>
<gene>
    <name evidence="4" type="ORF">POL58_06745</name>
</gene>
<evidence type="ECO:0000256" key="1">
    <source>
        <dbReference type="ARBA" id="ARBA00023284"/>
    </source>
</evidence>
<dbReference type="InterPro" id="IPR013766">
    <property type="entry name" value="Thioredoxin_domain"/>
</dbReference>
<dbReference type="InterPro" id="IPR017937">
    <property type="entry name" value="Thioredoxin_CS"/>
</dbReference>
<protein>
    <submittedName>
        <fullName evidence="4">TlpA disulfide reductase family protein</fullName>
    </submittedName>
</protein>
<evidence type="ECO:0000313" key="4">
    <source>
        <dbReference type="EMBL" id="MDC0667426.1"/>
    </source>
</evidence>
<evidence type="ECO:0000259" key="3">
    <source>
        <dbReference type="PROSITE" id="PS51352"/>
    </source>
</evidence>
<dbReference type="EMBL" id="JAQNDN010000002">
    <property type="protein sequence ID" value="MDC0667426.1"/>
    <property type="molecule type" value="Genomic_DNA"/>
</dbReference>
<dbReference type="CDD" id="cd02966">
    <property type="entry name" value="TlpA_like_family"/>
    <property type="match status" value="1"/>
</dbReference>
<dbReference type="PROSITE" id="PS51352">
    <property type="entry name" value="THIOREDOXIN_2"/>
    <property type="match status" value="1"/>
</dbReference>
<dbReference type="SUPFAM" id="SSF52833">
    <property type="entry name" value="Thioredoxin-like"/>
    <property type="match status" value="1"/>
</dbReference>
<feature type="domain" description="Thioredoxin" evidence="3">
    <location>
        <begin position="48"/>
        <end position="190"/>
    </location>
</feature>
<feature type="chain" id="PRO_5046743162" evidence="2">
    <location>
        <begin position="24"/>
        <end position="196"/>
    </location>
</feature>
<organism evidence="4 5">
    <name type="scientific">Nannocystis radixulma</name>
    <dbReference type="NCBI Taxonomy" id="2995305"/>
    <lineage>
        <taxon>Bacteria</taxon>
        <taxon>Pseudomonadati</taxon>
        <taxon>Myxococcota</taxon>
        <taxon>Polyangia</taxon>
        <taxon>Nannocystales</taxon>
        <taxon>Nannocystaceae</taxon>
        <taxon>Nannocystis</taxon>
    </lineage>
</organism>
<dbReference type="PROSITE" id="PS00194">
    <property type="entry name" value="THIOREDOXIN_1"/>
    <property type="match status" value="1"/>
</dbReference>
<evidence type="ECO:0000313" key="5">
    <source>
        <dbReference type="Proteomes" id="UP001217838"/>
    </source>
</evidence>
<dbReference type="PANTHER" id="PTHR42852">
    <property type="entry name" value="THIOL:DISULFIDE INTERCHANGE PROTEIN DSBE"/>
    <property type="match status" value="1"/>
</dbReference>
<dbReference type="PROSITE" id="PS51257">
    <property type="entry name" value="PROKAR_LIPOPROTEIN"/>
    <property type="match status" value="1"/>
</dbReference>
<accession>A0ABT5B009</accession>
<proteinExistence type="predicted"/>
<evidence type="ECO:0000256" key="2">
    <source>
        <dbReference type="SAM" id="SignalP"/>
    </source>
</evidence>
<dbReference type="Proteomes" id="UP001217838">
    <property type="component" value="Unassembled WGS sequence"/>
</dbReference>
<dbReference type="RefSeq" id="WP_271995485.1">
    <property type="nucleotide sequence ID" value="NZ_JAQNDN010000002.1"/>
</dbReference>
<dbReference type="InterPro" id="IPR036249">
    <property type="entry name" value="Thioredoxin-like_sf"/>
</dbReference>
<dbReference type="InterPro" id="IPR000866">
    <property type="entry name" value="AhpC/TSA"/>
</dbReference>
<dbReference type="PANTHER" id="PTHR42852:SF13">
    <property type="entry name" value="PROTEIN DIPZ"/>
    <property type="match status" value="1"/>
</dbReference>
<keyword evidence="1" id="KW-0676">Redox-active center</keyword>
<dbReference type="Gene3D" id="3.40.30.10">
    <property type="entry name" value="Glutaredoxin"/>
    <property type="match status" value="1"/>
</dbReference>
<name>A0ABT5B009_9BACT</name>
<dbReference type="InterPro" id="IPR050553">
    <property type="entry name" value="Thioredoxin_ResA/DsbE_sf"/>
</dbReference>
<feature type="signal peptide" evidence="2">
    <location>
        <begin position="1"/>
        <end position="23"/>
    </location>
</feature>
<reference evidence="4 5" key="1">
    <citation type="submission" date="2022-11" db="EMBL/GenBank/DDBJ databases">
        <title>Minimal conservation of predation-associated metabolite biosynthetic gene clusters underscores biosynthetic potential of Myxococcota including descriptions for ten novel species: Archangium lansinium sp. nov., Myxococcus landrumus sp. nov., Nannocystis bai.</title>
        <authorList>
            <person name="Ahearne A."/>
            <person name="Stevens C."/>
            <person name="Dowd S."/>
        </authorList>
    </citation>
    <scope>NUCLEOTIDE SEQUENCE [LARGE SCALE GENOMIC DNA]</scope>
    <source>
        <strain evidence="4 5">NCELM</strain>
    </source>
</reference>
<keyword evidence="2" id="KW-0732">Signal</keyword>
<dbReference type="Pfam" id="PF00578">
    <property type="entry name" value="AhpC-TSA"/>
    <property type="match status" value="1"/>
</dbReference>